<keyword evidence="2" id="KW-1185">Reference proteome</keyword>
<evidence type="ECO:0000313" key="2">
    <source>
        <dbReference type="Proteomes" id="UP000054845"/>
    </source>
</evidence>
<dbReference type="EMBL" id="CCYA01000258">
    <property type="protein sequence ID" value="CEH15231.1"/>
    <property type="molecule type" value="Genomic_DNA"/>
</dbReference>
<organism evidence="1 2">
    <name type="scientific">Ceraceosorus bombacis</name>
    <dbReference type="NCBI Taxonomy" id="401625"/>
    <lineage>
        <taxon>Eukaryota</taxon>
        <taxon>Fungi</taxon>
        <taxon>Dikarya</taxon>
        <taxon>Basidiomycota</taxon>
        <taxon>Ustilaginomycotina</taxon>
        <taxon>Exobasidiomycetes</taxon>
        <taxon>Ceraceosorales</taxon>
        <taxon>Ceraceosoraceae</taxon>
        <taxon>Ceraceosorus</taxon>
    </lineage>
</organism>
<protein>
    <submittedName>
        <fullName evidence="1">Uncharacterized protein</fullName>
    </submittedName>
</protein>
<reference evidence="1 2" key="1">
    <citation type="submission" date="2014-09" db="EMBL/GenBank/DDBJ databases">
        <authorList>
            <person name="Magalhaes I.L.F."/>
            <person name="Oliveira U."/>
            <person name="Santos F.R."/>
            <person name="Vidigal T.H.D.A."/>
            <person name="Brescovit A.D."/>
            <person name="Santos A.J."/>
        </authorList>
    </citation>
    <scope>NUCLEOTIDE SEQUENCE [LARGE SCALE GENOMIC DNA]</scope>
</reference>
<dbReference type="AlphaFoldDB" id="A0A0P1BI00"/>
<accession>A0A0P1BI00</accession>
<name>A0A0P1BI00_9BASI</name>
<evidence type="ECO:0000313" key="1">
    <source>
        <dbReference type="EMBL" id="CEH15231.1"/>
    </source>
</evidence>
<dbReference type="Proteomes" id="UP000054845">
    <property type="component" value="Unassembled WGS sequence"/>
</dbReference>
<proteinExistence type="predicted"/>
<sequence length="149" mass="16826">MRKYRVQREVRDTAWLCQHLALGQSSTGKHKATEISGAKLRSCTGLRRSTSPTKPHNLHAPHCELLMSVRSAGGLCATDWQGTETFHKAASSGTGWNWLRLLQCFRRGRDDRQPFRKHERRLMPAAHWLTALYHLSAVHSAAEPLCICA</sequence>